<dbReference type="GO" id="GO:0003700">
    <property type="term" value="F:DNA-binding transcription factor activity"/>
    <property type="evidence" value="ECO:0007669"/>
    <property type="project" value="TreeGrafter"/>
</dbReference>
<dbReference type="PANTHER" id="PTHR30136:SF35">
    <property type="entry name" value="HTH-TYPE TRANSCRIPTIONAL REGULATOR RV1719"/>
    <property type="match status" value="1"/>
</dbReference>
<evidence type="ECO:0000256" key="1">
    <source>
        <dbReference type="ARBA" id="ARBA00023015"/>
    </source>
</evidence>
<evidence type="ECO:0000259" key="4">
    <source>
        <dbReference type="PROSITE" id="PS51078"/>
    </source>
</evidence>
<dbReference type="PANTHER" id="PTHR30136">
    <property type="entry name" value="HELIX-TURN-HELIX TRANSCRIPTIONAL REGULATOR, ICLR FAMILY"/>
    <property type="match status" value="1"/>
</dbReference>
<dbReference type="InterPro" id="IPR011991">
    <property type="entry name" value="ArsR-like_HTH"/>
</dbReference>
<dbReference type="GeneID" id="14403495"/>
<keyword evidence="1" id="KW-0805">Transcription regulation</keyword>
<dbReference type="GO" id="GO:0045892">
    <property type="term" value="P:negative regulation of DNA-templated transcription"/>
    <property type="evidence" value="ECO:0007669"/>
    <property type="project" value="TreeGrafter"/>
</dbReference>
<evidence type="ECO:0000313" key="6">
    <source>
        <dbReference type="Proteomes" id="UP000010878"/>
    </source>
</evidence>
<dbReference type="eggNOG" id="arCOG02798">
    <property type="taxonomic scope" value="Archaea"/>
</dbReference>
<dbReference type="Proteomes" id="UP000010878">
    <property type="component" value="Chromosome"/>
</dbReference>
<evidence type="ECO:0000256" key="2">
    <source>
        <dbReference type="ARBA" id="ARBA00023125"/>
    </source>
</evidence>
<keyword evidence="3" id="KW-0804">Transcription</keyword>
<dbReference type="Pfam" id="PF09339">
    <property type="entry name" value="HTH_IclR"/>
    <property type="match status" value="1"/>
</dbReference>
<gene>
    <name evidence="5" type="ORF">Natoc_3108</name>
</gene>
<dbReference type="CDD" id="cd00090">
    <property type="entry name" value="HTH_ARSR"/>
    <property type="match status" value="1"/>
</dbReference>
<dbReference type="AlphaFoldDB" id="L0K2T6"/>
<evidence type="ECO:0000256" key="3">
    <source>
        <dbReference type="ARBA" id="ARBA00023163"/>
    </source>
</evidence>
<dbReference type="InterPro" id="IPR005471">
    <property type="entry name" value="Tscrpt_reg_IclR_N"/>
</dbReference>
<dbReference type="InterPro" id="IPR036388">
    <property type="entry name" value="WH-like_DNA-bd_sf"/>
</dbReference>
<reference evidence="5 6" key="1">
    <citation type="submission" date="2012-11" db="EMBL/GenBank/DDBJ databases">
        <title>FINISHED of Natronococcus occultus SP4, DSM 3396.</title>
        <authorList>
            <consortium name="DOE Joint Genome Institute"/>
            <person name="Eisen J."/>
            <person name="Huntemann M."/>
            <person name="Wei C.-L."/>
            <person name="Han J."/>
            <person name="Detter J.C."/>
            <person name="Han C."/>
            <person name="Tapia R."/>
            <person name="Chen A."/>
            <person name="Kyrpides N."/>
            <person name="Mavromatis K."/>
            <person name="Markowitz V."/>
            <person name="Szeto E."/>
            <person name="Ivanova N."/>
            <person name="Mikhailova N."/>
            <person name="Ovchinnikova G."/>
            <person name="Pagani I."/>
            <person name="Pati A."/>
            <person name="Goodwin L."/>
            <person name="Nordberg H.P."/>
            <person name="Cantor M.N."/>
            <person name="Hua S.X."/>
            <person name="Woyke T."/>
            <person name="Eisen J."/>
            <person name="Klenk H.-P."/>
            <person name="Klenk H.-P."/>
        </authorList>
    </citation>
    <scope>NUCLEOTIDE SEQUENCE [LARGE SCALE GENOMIC DNA]</scope>
    <source>
        <strain evidence="5 6">SP4</strain>
    </source>
</reference>
<accession>L0K2T6</accession>
<dbReference type="OrthoDB" id="14763at2157"/>
<dbReference type="EMBL" id="CP003929">
    <property type="protein sequence ID" value="AGB38850.1"/>
    <property type="molecule type" value="Genomic_DNA"/>
</dbReference>
<dbReference type="InterPro" id="IPR029016">
    <property type="entry name" value="GAF-like_dom_sf"/>
</dbReference>
<dbReference type="HOGENOM" id="CLU_062618_6_1_2"/>
<keyword evidence="6" id="KW-1185">Reference proteome</keyword>
<dbReference type="InterPro" id="IPR014757">
    <property type="entry name" value="Tscrpt_reg_IclR_C"/>
</dbReference>
<dbReference type="SUPFAM" id="SSF55781">
    <property type="entry name" value="GAF domain-like"/>
    <property type="match status" value="1"/>
</dbReference>
<dbReference type="GO" id="GO:0003677">
    <property type="term" value="F:DNA binding"/>
    <property type="evidence" value="ECO:0007669"/>
    <property type="project" value="UniProtKB-KW"/>
</dbReference>
<protein>
    <submittedName>
        <fullName evidence="5">Transcriptional regulator</fullName>
    </submittedName>
</protein>
<dbReference type="SUPFAM" id="SSF46785">
    <property type="entry name" value="Winged helix' DNA-binding domain"/>
    <property type="match status" value="1"/>
</dbReference>
<dbReference type="RefSeq" id="WP_015322289.1">
    <property type="nucleotide sequence ID" value="NC_019974.1"/>
</dbReference>
<name>L0K2T6_9EURY</name>
<feature type="domain" description="IclR-ED" evidence="4">
    <location>
        <begin position="70"/>
        <end position="258"/>
    </location>
</feature>
<evidence type="ECO:0000313" key="5">
    <source>
        <dbReference type="EMBL" id="AGB38850.1"/>
    </source>
</evidence>
<dbReference type="Pfam" id="PF01614">
    <property type="entry name" value="IclR_C"/>
    <property type="match status" value="1"/>
</dbReference>
<proteinExistence type="predicted"/>
<dbReference type="InterPro" id="IPR036390">
    <property type="entry name" value="WH_DNA-bd_sf"/>
</dbReference>
<dbReference type="SMART" id="SM00346">
    <property type="entry name" value="HTH_ICLR"/>
    <property type="match status" value="1"/>
</dbReference>
<organism evidence="5 6">
    <name type="scientific">Natronococcus occultus SP4</name>
    <dbReference type="NCBI Taxonomy" id="694430"/>
    <lineage>
        <taxon>Archaea</taxon>
        <taxon>Methanobacteriati</taxon>
        <taxon>Methanobacteriota</taxon>
        <taxon>Stenosarchaea group</taxon>
        <taxon>Halobacteria</taxon>
        <taxon>Halobacteriales</taxon>
        <taxon>Natrialbaceae</taxon>
        <taxon>Natronococcus</taxon>
    </lineage>
</organism>
<dbReference type="KEGG" id="nou:Natoc_3108"/>
<dbReference type="PROSITE" id="PS51078">
    <property type="entry name" value="ICLR_ED"/>
    <property type="match status" value="1"/>
</dbReference>
<keyword evidence="2" id="KW-0238">DNA-binding</keyword>
<dbReference type="Gene3D" id="3.30.450.40">
    <property type="match status" value="1"/>
</dbReference>
<dbReference type="InterPro" id="IPR050707">
    <property type="entry name" value="HTH_MetabolicPath_Reg"/>
</dbReference>
<dbReference type="Gene3D" id="1.10.10.10">
    <property type="entry name" value="Winged helix-like DNA-binding domain superfamily/Winged helix DNA-binding domain"/>
    <property type="match status" value="1"/>
</dbReference>
<sequence>MTKADSPRTMKTVQVSWDIIEALEELCGAGVTELANYLDIPKGTVYTHLATLVDRKYVVKHDNKYYLSFHLSSLGESIKTKSLLYNAAQDPIKELSRETGEYVHLVTEEHGELIYLYEQKGDNAVGEEYFEQKFGSPDYLHTSAYGKSILAYLPEARVEGIIEERGLPKQTKNTITTAEKLFEELEAIREQGYALNDEEDIRGTRAVGAPILDSGDDTVLGAVSLTKTTSRMPEKEFREHIPQEVVNTVNVIEVNLQTLKNESTNYIK</sequence>